<organism evidence="2 3">
    <name type="scientific">Kipferlia bialata</name>
    <dbReference type="NCBI Taxonomy" id="797122"/>
    <lineage>
        <taxon>Eukaryota</taxon>
        <taxon>Metamonada</taxon>
        <taxon>Carpediemonas-like organisms</taxon>
        <taxon>Kipferlia</taxon>
    </lineage>
</organism>
<comment type="caution">
    <text evidence="2">The sequence shown here is derived from an EMBL/GenBank/DDBJ whole genome shotgun (WGS) entry which is preliminary data.</text>
</comment>
<dbReference type="Proteomes" id="UP000265618">
    <property type="component" value="Unassembled WGS sequence"/>
</dbReference>
<feature type="region of interest" description="Disordered" evidence="1">
    <location>
        <begin position="203"/>
        <end position="225"/>
    </location>
</feature>
<dbReference type="EMBL" id="BDIP01005111">
    <property type="protein sequence ID" value="GCA63810.1"/>
    <property type="molecule type" value="Genomic_DNA"/>
</dbReference>
<name>A0A391NT63_9EUKA</name>
<reference evidence="2 3" key="1">
    <citation type="journal article" date="2018" name="PLoS ONE">
        <title>The draft genome of Kipferlia bialata reveals reductive genome evolution in fornicate parasites.</title>
        <authorList>
            <person name="Tanifuji G."/>
            <person name="Takabayashi S."/>
            <person name="Kume K."/>
            <person name="Takagi M."/>
            <person name="Nakayama T."/>
            <person name="Kamikawa R."/>
            <person name="Inagaki Y."/>
            <person name="Hashimoto T."/>
        </authorList>
    </citation>
    <scope>NUCLEOTIDE SEQUENCE [LARGE SCALE GENOMIC DNA]</scope>
    <source>
        <strain evidence="2">NY0173</strain>
    </source>
</reference>
<feature type="compositionally biased region" description="Basic and acidic residues" evidence="1">
    <location>
        <begin position="203"/>
        <end position="213"/>
    </location>
</feature>
<feature type="compositionally biased region" description="Low complexity" evidence="1">
    <location>
        <begin position="8"/>
        <end position="19"/>
    </location>
</feature>
<evidence type="ECO:0000256" key="1">
    <source>
        <dbReference type="SAM" id="MobiDB-lite"/>
    </source>
</evidence>
<sequence length="225" mass="24123">MDALMCYGSDSESSDGESSPVPQVEQPVKRRGGISSASGAIPQRQAMPSLHSAAEASGFSADNLRLFRLRHRNEARQAARAARQELAEAGVIEVPGITPGGTSSGTDSMGLPNLQRVRGLSHDTVADIISGKGRDASLEIAGFDVSKAQSTESMPAPAPILPLYSNDMEGEIDKLKHKYAYTSKLGLERNQITKLAFMALTKGRERSETEMRKKQARVGRQGANL</sequence>
<evidence type="ECO:0000313" key="3">
    <source>
        <dbReference type="Proteomes" id="UP000265618"/>
    </source>
</evidence>
<protein>
    <submittedName>
        <fullName evidence="2">Uncharacterized protein</fullName>
    </submittedName>
</protein>
<evidence type="ECO:0000313" key="2">
    <source>
        <dbReference type="EMBL" id="GCA63810.1"/>
    </source>
</evidence>
<accession>A0A391NT63</accession>
<proteinExistence type="predicted"/>
<keyword evidence="3" id="KW-1185">Reference proteome</keyword>
<gene>
    <name evidence="2" type="ORF">KIPB_011990</name>
</gene>
<feature type="region of interest" description="Disordered" evidence="1">
    <location>
        <begin position="1"/>
        <end position="54"/>
    </location>
</feature>
<dbReference type="AlphaFoldDB" id="A0A391NT63"/>